<organism evidence="2 3">
    <name type="scientific">Marilutibacter spongiae</name>
    <dbReference type="NCBI Taxonomy" id="2025720"/>
    <lineage>
        <taxon>Bacteria</taxon>
        <taxon>Pseudomonadati</taxon>
        <taxon>Pseudomonadota</taxon>
        <taxon>Gammaproteobacteria</taxon>
        <taxon>Lysobacterales</taxon>
        <taxon>Lysobacteraceae</taxon>
        <taxon>Marilutibacter</taxon>
    </lineage>
</organism>
<evidence type="ECO:0000256" key="1">
    <source>
        <dbReference type="SAM" id="MobiDB-lite"/>
    </source>
</evidence>
<feature type="compositionally biased region" description="Basic and acidic residues" evidence="1">
    <location>
        <begin position="86"/>
        <end position="96"/>
    </location>
</feature>
<accession>A0A7W3TMZ7</accession>
<proteinExistence type="predicted"/>
<dbReference type="AlphaFoldDB" id="A0A7W3TMZ7"/>
<comment type="caution">
    <text evidence="2">The sequence shown here is derived from an EMBL/GenBank/DDBJ whole genome shotgun (WGS) entry which is preliminary data.</text>
</comment>
<sequence length="277" mass="29608">MPARNATPCGSNSAGPNRRAFIPALSRRGRRAQDGGMRTTLTAARPAPRVLPALCLAGALACGNGVAETVTIYRCTDGQGRLSLRDTPCKPGEREQVQTMRRPVDPPPAAAPAPAPATPAAVPAPAAPQVVYLQAPRPMYECTTPDGETYTSDTPEGNPRWVPLWTLGYPVATGPVHGGGYRGRVDIGGGNVRGRIDVGGGYRHGGSPPLATVGYPAGTWIRDTCNALPQREVCDRLRDRRYALDRRYNSALQSERHAIDEEQRGIDARLANDCRNP</sequence>
<evidence type="ECO:0000313" key="3">
    <source>
        <dbReference type="Proteomes" id="UP000523196"/>
    </source>
</evidence>
<dbReference type="EMBL" id="JACHTF010000013">
    <property type="protein sequence ID" value="MBB1061317.1"/>
    <property type="molecule type" value="Genomic_DNA"/>
</dbReference>
<evidence type="ECO:0000313" key="2">
    <source>
        <dbReference type="EMBL" id="MBB1061317.1"/>
    </source>
</evidence>
<feature type="region of interest" description="Disordered" evidence="1">
    <location>
        <begin position="1"/>
        <end position="36"/>
    </location>
</feature>
<gene>
    <name evidence="2" type="ORF">H4F98_12130</name>
</gene>
<keyword evidence="3" id="KW-1185">Reference proteome</keyword>
<feature type="region of interest" description="Disordered" evidence="1">
    <location>
        <begin position="86"/>
        <end position="122"/>
    </location>
</feature>
<feature type="compositionally biased region" description="Pro residues" evidence="1">
    <location>
        <begin position="105"/>
        <end position="117"/>
    </location>
</feature>
<protein>
    <submittedName>
        <fullName evidence="2">DUF4124 domain-containing protein</fullName>
    </submittedName>
</protein>
<dbReference type="Proteomes" id="UP000523196">
    <property type="component" value="Unassembled WGS sequence"/>
</dbReference>
<name>A0A7W3TMZ7_9GAMM</name>
<reference evidence="2 3" key="1">
    <citation type="submission" date="2020-08" db="EMBL/GenBank/DDBJ databases">
        <authorList>
            <person name="Xu S."/>
            <person name="Li A."/>
        </authorList>
    </citation>
    <scope>NUCLEOTIDE SEQUENCE [LARGE SCALE GENOMIC DNA]</scope>
    <source>
        <strain evidence="2 3">119BY6-57</strain>
    </source>
</reference>